<evidence type="ECO:0000256" key="2">
    <source>
        <dbReference type="ARBA" id="ARBA00023016"/>
    </source>
</evidence>
<evidence type="ECO:0000256" key="1">
    <source>
        <dbReference type="ARBA" id="ARBA00022884"/>
    </source>
</evidence>
<dbReference type="Proteomes" id="UP000614200">
    <property type="component" value="Unassembled WGS sequence"/>
</dbReference>
<dbReference type="Gene3D" id="2.30.30.100">
    <property type="match status" value="1"/>
</dbReference>
<comment type="function">
    <text evidence="3">RNA chaperone that binds small regulatory RNA (sRNAs) and mRNAs to facilitate mRNA translational regulation in response to envelope stress, environmental stress and changes in metabolite concentrations. Also binds with high specificity to tRNAs.</text>
</comment>
<sequence length="73" mass="8289">MKSAINLQDVFLNQCRKDQTHITIFLISGYQIRGLVRGFDSYTIVLDSEGKQQMIYKHAISTIIPAKAVNFQA</sequence>
<dbReference type="PROSITE" id="PS52002">
    <property type="entry name" value="SM"/>
    <property type="match status" value="1"/>
</dbReference>
<dbReference type="NCBIfam" id="NF001602">
    <property type="entry name" value="PRK00395.1"/>
    <property type="match status" value="1"/>
</dbReference>
<keyword evidence="1 3" id="KW-0694">RNA-binding</keyword>
<reference evidence="5 6" key="1">
    <citation type="submission" date="2020-11" db="EMBL/GenBank/DDBJ databases">
        <title>Fusibacter basophilias sp. nov.</title>
        <authorList>
            <person name="Qiu D."/>
        </authorList>
    </citation>
    <scope>NUCLEOTIDE SEQUENCE [LARGE SCALE GENOMIC DNA]</scope>
    <source>
        <strain evidence="5 6">Q10-2</strain>
    </source>
</reference>
<protein>
    <recommendedName>
        <fullName evidence="3">RNA-binding protein Hfq</fullName>
    </recommendedName>
</protein>
<comment type="subunit">
    <text evidence="3">Homohexamer.</text>
</comment>
<dbReference type="InterPro" id="IPR010920">
    <property type="entry name" value="LSM_dom_sf"/>
</dbReference>
<name>A0ABR9ZUH5_9FIRM</name>
<dbReference type="InterPro" id="IPR005001">
    <property type="entry name" value="Hfq"/>
</dbReference>
<keyword evidence="6" id="KW-1185">Reference proteome</keyword>
<evidence type="ECO:0000259" key="4">
    <source>
        <dbReference type="PROSITE" id="PS52002"/>
    </source>
</evidence>
<dbReference type="PANTHER" id="PTHR34772:SF1">
    <property type="entry name" value="RNA-BINDING PROTEIN HFQ"/>
    <property type="match status" value="1"/>
</dbReference>
<accession>A0ABR9ZUH5</accession>
<dbReference type="PANTHER" id="PTHR34772">
    <property type="entry name" value="RNA-BINDING PROTEIN HFQ"/>
    <property type="match status" value="1"/>
</dbReference>
<dbReference type="EMBL" id="JADKNH010000006">
    <property type="protein sequence ID" value="MBF4693616.1"/>
    <property type="molecule type" value="Genomic_DNA"/>
</dbReference>
<dbReference type="Pfam" id="PF17209">
    <property type="entry name" value="Hfq"/>
    <property type="match status" value="1"/>
</dbReference>
<evidence type="ECO:0000313" key="5">
    <source>
        <dbReference type="EMBL" id="MBF4693616.1"/>
    </source>
</evidence>
<gene>
    <name evidence="3 5" type="primary">hfq</name>
    <name evidence="5" type="ORF">ISU02_10810</name>
</gene>
<evidence type="ECO:0000256" key="3">
    <source>
        <dbReference type="HAMAP-Rule" id="MF_00436"/>
    </source>
</evidence>
<dbReference type="SUPFAM" id="SSF50182">
    <property type="entry name" value="Sm-like ribonucleoproteins"/>
    <property type="match status" value="1"/>
</dbReference>
<evidence type="ECO:0000313" key="6">
    <source>
        <dbReference type="Proteomes" id="UP000614200"/>
    </source>
</evidence>
<dbReference type="HAMAP" id="MF_00436">
    <property type="entry name" value="Hfq"/>
    <property type="match status" value="1"/>
</dbReference>
<comment type="similarity">
    <text evidence="3">Belongs to the Hfq family.</text>
</comment>
<keyword evidence="2 3" id="KW-0346">Stress response</keyword>
<organism evidence="5 6">
    <name type="scientific">Fusibacter ferrireducens</name>
    <dbReference type="NCBI Taxonomy" id="2785058"/>
    <lineage>
        <taxon>Bacteria</taxon>
        <taxon>Bacillati</taxon>
        <taxon>Bacillota</taxon>
        <taxon>Clostridia</taxon>
        <taxon>Eubacteriales</taxon>
        <taxon>Eubacteriales Family XII. Incertae Sedis</taxon>
        <taxon>Fusibacter</taxon>
    </lineage>
</organism>
<comment type="caution">
    <text evidence="5">The sequence shown here is derived from an EMBL/GenBank/DDBJ whole genome shotgun (WGS) entry which is preliminary data.</text>
</comment>
<dbReference type="RefSeq" id="WP_194701860.1">
    <property type="nucleotide sequence ID" value="NZ_JADKNH010000006.1"/>
</dbReference>
<proteinExistence type="inferred from homology"/>
<dbReference type="InterPro" id="IPR047575">
    <property type="entry name" value="Sm"/>
</dbReference>
<feature type="domain" description="Sm" evidence="4">
    <location>
        <begin position="9"/>
        <end position="69"/>
    </location>
</feature>
<dbReference type="CDD" id="cd01716">
    <property type="entry name" value="Hfq"/>
    <property type="match status" value="1"/>
</dbReference>
<dbReference type="NCBIfam" id="TIGR02383">
    <property type="entry name" value="Hfq"/>
    <property type="match status" value="1"/>
</dbReference>